<dbReference type="Proteomes" id="UP001189429">
    <property type="component" value="Unassembled WGS sequence"/>
</dbReference>
<feature type="compositionally biased region" description="Gly residues" evidence="2">
    <location>
        <begin position="375"/>
        <end position="390"/>
    </location>
</feature>
<feature type="region of interest" description="Disordered" evidence="2">
    <location>
        <begin position="137"/>
        <end position="168"/>
    </location>
</feature>
<keyword evidence="1" id="KW-0175">Coiled coil</keyword>
<proteinExistence type="predicted"/>
<evidence type="ECO:0000313" key="3">
    <source>
        <dbReference type="EMBL" id="CAK0866028.1"/>
    </source>
</evidence>
<feature type="region of interest" description="Disordered" evidence="2">
    <location>
        <begin position="80"/>
        <end position="116"/>
    </location>
</feature>
<dbReference type="EMBL" id="CAUYUJ010016505">
    <property type="protein sequence ID" value="CAK0866028.1"/>
    <property type="molecule type" value="Genomic_DNA"/>
</dbReference>
<feature type="compositionally biased region" description="Basic and acidic residues" evidence="2">
    <location>
        <begin position="19"/>
        <end position="30"/>
    </location>
</feature>
<name>A0ABN9V0X5_9DINO</name>
<evidence type="ECO:0000256" key="2">
    <source>
        <dbReference type="SAM" id="MobiDB-lite"/>
    </source>
</evidence>
<evidence type="ECO:0000313" key="4">
    <source>
        <dbReference type="Proteomes" id="UP001189429"/>
    </source>
</evidence>
<sequence>MVLAAAGRSSVAGYSLRGGGHDHDSRNRAFLQKLEDRNRLQRQLREAEERQRSEQMRREQGFSCCFSGANVGHRFGPSFAGGGSRPAGSSLGGLRVAGSSARSRSEGPPGEPWRQWEERTVQLLGADGEVYGIRPSGERVQAAPGPCESTAADGDGGGHDRSPSGPSVATTSLLEALASVVEGGADPHVERGEVDGDRAMCSTLREHELARAAADAADPPGERPEGGADAVCSTLRGHELVELVRAAVDGADPPGELGEGGGADAVGGTLRGLADAAPLPGGPEAVRAAAARCAEGQGADGTARGEALLGSPAVGPLRLQDLGPPGGRVGASTPGGLRVFGPTASCHRAGRRRRGGRRHRRPAWGRPATPSDGGAAAGFGGARGGGGVGGPLRPVGAGSPYRPAAGRLAPAAGGPAGGEAERCGPAAGPGGGDLP</sequence>
<feature type="compositionally biased region" description="Basic residues" evidence="2">
    <location>
        <begin position="348"/>
        <end position="363"/>
    </location>
</feature>
<evidence type="ECO:0000256" key="1">
    <source>
        <dbReference type="SAM" id="Coils"/>
    </source>
</evidence>
<comment type="caution">
    <text evidence="3">The sequence shown here is derived from an EMBL/GenBank/DDBJ whole genome shotgun (WGS) entry which is preliminary data.</text>
</comment>
<protein>
    <submittedName>
        <fullName evidence="3">Uncharacterized protein</fullName>
    </submittedName>
</protein>
<gene>
    <name evidence="3" type="ORF">PCOR1329_LOCUS53380</name>
</gene>
<feature type="coiled-coil region" evidence="1">
    <location>
        <begin position="30"/>
        <end position="57"/>
    </location>
</feature>
<organism evidence="3 4">
    <name type="scientific">Prorocentrum cordatum</name>
    <dbReference type="NCBI Taxonomy" id="2364126"/>
    <lineage>
        <taxon>Eukaryota</taxon>
        <taxon>Sar</taxon>
        <taxon>Alveolata</taxon>
        <taxon>Dinophyceae</taxon>
        <taxon>Prorocentrales</taxon>
        <taxon>Prorocentraceae</taxon>
        <taxon>Prorocentrum</taxon>
    </lineage>
</organism>
<feature type="region of interest" description="Disordered" evidence="2">
    <location>
        <begin position="1"/>
        <end position="30"/>
    </location>
</feature>
<feature type="compositionally biased region" description="Low complexity" evidence="2">
    <location>
        <begin position="391"/>
        <end position="413"/>
    </location>
</feature>
<reference evidence="3" key="1">
    <citation type="submission" date="2023-10" db="EMBL/GenBank/DDBJ databases">
        <authorList>
            <person name="Chen Y."/>
            <person name="Shah S."/>
            <person name="Dougan E. K."/>
            <person name="Thang M."/>
            <person name="Chan C."/>
        </authorList>
    </citation>
    <scope>NUCLEOTIDE SEQUENCE [LARGE SCALE GENOMIC DNA]</scope>
</reference>
<accession>A0ABN9V0X5</accession>
<feature type="region of interest" description="Disordered" evidence="2">
    <location>
        <begin position="321"/>
        <end position="435"/>
    </location>
</feature>
<keyword evidence="4" id="KW-1185">Reference proteome</keyword>